<dbReference type="RefSeq" id="WP_185072127.1">
    <property type="nucleotide sequence ID" value="NZ_JACHMB010000001.1"/>
</dbReference>
<dbReference type="EMBL" id="JACHMB010000001">
    <property type="protein sequence ID" value="MBB5778720.1"/>
    <property type="molecule type" value="Genomic_DNA"/>
</dbReference>
<evidence type="ECO:0000313" key="1">
    <source>
        <dbReference type="EMBL" id="MBB5778720.1"/>
    </source>
</evidence>
<name>A0A7W9LCH0_9ACTN</name>
<protein>
    <submittedName>
        <fullName evidence="1">Uncharacterized protein</fullName>
    </submittedName>
</protein>
<proteinExistence type="predicted"/>
<sequence length="119" mass="12573">MDAELRISHSDPIGEMASLTAWLRSQRDLQGRVRPQARPPGPQELGGAVELLSVALGSGGAGLALARALTTWLTNRHSDVSVTVTTETGSVTVDAKRIGDVLPLLHEVLKPGTDGNERT</sequence>
<dbReference type="Proteomes" id="UP000579153">
    <property type="component" value="Unassembled WGS sequence"/>
</dbReference>
<dbReference type="AlphaFoldDB" id="A0A7W9LCH0"/>
<comment type="caution">
    <text evidence="1">The sequence shown here is derived from an EMBL/GenBank/DDBJ whole genome shotgun (WGS) entry which is preliminary data.</text>
</comment>
<gene>
    <name evidence="1" type="ORF">HD596_005476</name>
</gene>
<reference evidence="1 2" key="1">
    <citation type="submission" date="2020-08" db="EMBL/GenBank/DDBJ databases">
        <title>Sequencing the genomes of 1000 actinobacteria strains.</title>
        <authorList>
            <person name="Klenk H.-P."/>
        </authorList>
    </citation>
    <scope>NUCLEOTIDE SEQUENCE [LARGE SCALE GENOMIC DNA]</scope>
    <source>
        <strain evidence="1 2">DSM 45507</strain>
    </source>
</reference>
<organism evidence="1 2">
    <name type="scientific">Nonomuraea jabiensis</name>
    <dbReference type="NCBI Taxonomy" id="882448"/>
    <lineage>
        <taxon>Bacteria</taxon>
        <taxon>Bacillati</taxon>
        <taxon>Actinomycetota</taxon>
        <taxon>Actinomycetes</taxon>
        <taxon>Streptosporangiales</taxon>
        <taxon>Streptosporangiaceae</taxon>
        <taxon>Nonomuraea</taxon>
    </lineage>
</organism>
<evidence type="ECO:0000313" key="2">
    <source>
        <dbReference type="Proteomes" id="UP000579153"/>
    </source>
</evidence>
<dbReference type="InterPro" id="IPR045428">
    <property type="entry name" value="EACC1"/>
</dbReference>
<keyword evidence="2" id="KW-1185">Reference proteome</keyword>
<accession>A0A7W9LCH0</accession>
<dbReference type="Pfam" id="PF19953">
    <property type="entry name" value="EACC1"/>
    <property type="match status" value="1"/>
</dbReference>